<evidence type="ECO:0000313" key="2">
    <source>
        <dbReference type="EMBL" id="CAL6030519.1"/>
    </source>
</evidence>
<comment type="caution">
    <text evidence="1">The sequence shown here is derived from an EMBL/GenBank/DDBJ whole genome shotgun (WGS) entry which is preliminary data.</text>
</comment>
<keyword evidence="3" id="KW-1185">Reference proteome</keyword>
<dbReference type="SUPFAM" id="SSF47954">
    <property type="entry name" value="Cyclin-like"/>
    <property type="match status" value="1"/>
</dbReference>
<dbReference type="InterPro" id="IPR013922">
    <property type="entry name" value="Cyclin_PHO80-like"/>
</dbReference>
<sequence length="173" mass="20517">MHKTSRGLANRIFELLEPCDSNQIQYQHPFYYEFPIQDVETIYDVIYSIIYNTTIQPEVLVCSLGYIRKFLNLSLLPFTNCTWYRVTVIALLVSAKTWDDRNFSNNNFVQTVADINLELMSQLELLFCFTLDFKVLMNEADYDIYYKQIFLFNDENEFILFEGADRTVCKDLE</sequence>
<dbReference type="AlphaFoldDB" id="A0AA86U5E9"/>
<dbReference type="Proteomes" id="UP001642409">
    <property type="component" value="Unassembled WGS sequence"/>
</dbReference>
<reference evidence="1" key="1">
    <citation type="submission" date="2023-06" db="EMBL/GenBank/DDBJ databases">
        <authorList>
            <person name="Kurt Z."/>
        </authorList>
    </citation>
    <scope>NUCLEOTIDE SEQUENCE</scope>
</reference>
<evidence type="ECO:0000313" key="1">
    <source>
        <dbReference type="EMBL" id="CAI9931033.1"/>
    </source>
</evidence>
<dbReference type="Gene3D" id="1.10.472.10">
    <property type="entry name" value="Cyclin-like"/>
    <property type="match status" value="1"/>
</dbReference>
<protein>
    <submittedName>
        <fullName evidence="1">Putative</fullName>
    </submittedName>
</protein>
<dbReference type="EMBL" id="CAXDID020000116">
    <property type="protein sequence ID" value="CAL6030519.1"/>
    <property type="molecule type" value="Genomic_DNA"/>
</dbReference>
<dbReference type="GO" id="GO:0019901">
    <property type="term" value="F:protein kinase binding"/>
    <property type="evidence" value="ECO:0007669"/>
    <property type="project" value="InterPro"/>
</dbReference>
<organism evidence="1">
    <name type="scientific">Hexamita inflata</name>
    <dbReference type="NCBI Taxonomy" id="28002"/>
    <lineage>
        <taxon>Eukaryota</taxon>
        <taxon>Metamonada</taxon>
        <taxon>Diplomonadida</taxon>
        <taxon>Hexamitidae</taxon>
        <taxon>Hexamitinae</taxon>
        <taxon>Hexamita</taxon>
    </lineage>
</organism>
<proteinExistence type="predicted"/>
<dbReference type="InterPro" id="IPR036915">
    <property type="entry name" value="Cyclin-like_sf"/>
</dbReference>
<dbReference type="PANTHER" id="PTHR15615:SF112">
    <property type="entry name" value="CYCLIN, PUTATIVE-RELATED"/>
    <property type="match status" value="1"/>
</dbReference>
<dbReference type="EMBL" id="CATOUU010000471">
    <property type="protein sequence ID" value="CAI9931033.1"/>
    <property type="molecule type" value="Genomic_DNA"/>
</dbReference>
<accession>A0AA86U5E9</accession>
<evidence type="ECO:0000313" key="3">
    <source>
        <dbReference type="Proteomes" id="UP001642409"/>
    </source>
</evidence>
<reference evidence="2 3" key="2">
    <citation type="submission" date="2024-07" db="EMBL/GenBank/DDBJ databases">
        <authorList>
            <person name="Akdeniz Z."/>
        </authorList>
    </citation>
    <scope>NUCLEOTIDE SEQUENCE [LARGE SCALE GENOMIC DNA]</scope>
</reference>
<name>A0AA86U5E9_9EUKA</name>
<dbReference type="PANTHER" id="PTHR15615">
    <property type="match status" value="1"/>
</dbReference>
<gene>
    <name evidence="1" type="ORF">HINF_LOCUS18678</name>
    <name evidence="2" type="ORF">HINF_LOCUS33396</name>
</gene>
<dbReference type="Pfam" id="PF08613">
    <property type="entry name" value="Cyclin"/>
    <property type="match status" value="1"/>
</dbReference>